<feature type="compositionally biased region" description="Basic and acidic residues" evidence="1">
    <location>
        <begin position="61"/>
        <end position="74"/>
    </location>
</feature>
<reference evidence="2" key="1">
    <citation type="journal article" date="2022" name="bioRxiv">
        <title>Sequencing and chromosome-scale assembly of the giantPleurodeles waltlgenome.</title>
        <authorList>
            <person name="Brown T."/>
            <person name="Elewa A."/>
            <person name="Iarovenko S."/>
            <person name="Subramanian E."/>
            <person name="Araus A.J."/>
            <person name="Petzold A."/>
            <person name="Susuki M."/>
            <person name="Suzuki K.-i.T."/>
            <person name="Hayashi T."/>
            <person name="Toyoda A."/>
            <person name="Oliveira C."/>
            <person name="Osipova E."/>
            <person name="Leigh N.D."/>
            <person name="Simon A."/>
            <person name="Yun M.H."/>
        </authorList>
    </citation>
    <scope>NUCLEOTIDE SEQUENCE</scope>
    <source>
        <strain evidence="2">20211129_DDA</strain>
        <tissue evidence="2">Liver</tissue>
    </source>
</reference>
<organism evidence="2 3">
    <name type="scientific">Pleurodeles waltl</name>
    <name type="common">Iberian ribbed newt</name>
    <dbReference type="NCBI Taxonomy" id="8319"/>
    <lineage>
        <taxon>Eukaryota</taxon>
        <taxon>Metazoa</taxon>
        <taxon>Chordata</taxon>
        <taxon>Craniata</taxon>
        <taxon>Vertebrata</taxon>
        <taxon>Euteleostomi</taxon>
        <taxon>Amphibia</taxon>
        <taxon>Batrachia</taxon>
        <taxon>Caudata</taxon>
        <taxon>Salamandroidea</taxon>
        <taxon>Salamandridae</taxon>
        <taxon>Pleurodelinae</taxon>
        <taxon>Pleurodeles</taxon>
    </lineage>
</organism>
<dbReference type="AlphaFoldDB" id="A0AAV7P111"/>
<dbReference type="EMBL" id="JANPWB010000012">
    <property type="protein sequence ID" value="KAJ1121424.1"/>
    <property type="molecule type" value="Genomic_DNA"/>
</dbReference>
<proteinExistence type="predicted"/>
<comment type="caution">
    <text evidence="2">The sequence shown here is derived from an EMBL/GenBank/DDBJ whole genome shotgun (WGS) entry which is preliminary data.</text>
</comment>
<feature type="compositionally biased region" description="Acidic residues" evidence="1">
    <location>
        <begin position="95"/>
        <end position="110"/>
    </location>
</feature>
<gene>
    <name evidence="2" type="ORF">NDU88_009533</name>
</gene>
<accession>A0AAV7P111</accession>
<evidence type="ECO:0000313" key="2">
    <source>
        <dbReference type="EMBL" id="KAJ1121424.1"/>
    </source>
</evidence>
<evidence type="ECO:0000256" key="1">
    <source>
        <dbReference type="SAM" id="MobiDB-lite"/>
    </source>
</evidence>
<feature type="region of interest" description="Disordered" evidence="1">
    <location>
        <begin position="1"/>
        <end position="116"/>
    </location>
</feature>
<name>A0AAV7P111_PLEWA</name>
<sequence>MLPCNGPDEAGPHKSTTGADSATEDPEVLSLLANPGKGLGSWQEDGRLKNPISGFQGCTAIKKEDGAERRERPGGRKNPGARGAKCPNRGREKSEEPDDGWPDQGEEEEPVSGRRNPLICHASGEAWHNQVRVSGWD</sequence>
<protein>
    <submittedName>
        <fullName evidence="2">Uncharacterized protein</fullName>
    </submittedName>
</protein>
<keyword evidence="3" id="KW-1185">Reference proteome</keyword>
<evidence type="ECO:0000313" key="3">
    <source>
        <dbReference type="Proteomes" id="UP001066276"/>
    </source>
</evidence>
<dbReference type="Proteomes" id="UP001066276">
    <property type="component" value="Chromosome 8"/>
</dbReference>